<reference evidence="4" key="1">
    <citation type="journal article" date="2013" name="Nature">
        <title>Pan genome of the phytoplankton Emiliania underpins its global distribution.</title>
        <authorList>
            <person name="Read B.A."/>
            <person name="Kegel J."/>
            <person name="Klute M.J."/>
            <person name="Kuo A."/>
            <person name="Lefebvre S.C."/>
            <person name="Maumus F."/>
            <person name="Mayer C."/>
            <person name="Miller J."/>
            <person name="Monier A."/>
            <person name="Salamov A."/>
            <person name="Young J."/>
            <person name="Aguilar M."/>
            <person name="Claverie J.M."/>
            <person name="Frickenhaus S."/>
            <person name="Gonzalez K."/>
            <person name="Herman E.K."/>
            <person name="Lin Y.C."/>
            <person name="Napier J."/>
            <person name="Ogata H."/>
            <person name="Sarno A.F."/>
            <person name="Shmutz J."/>
            <person name="Schroeder D."/>
            <person name="de Vargas C."/>
            <person name="Verret F."/>
            <person name="von Dassow P."/>
            <person name="Valentin K."/>
            <person name="Van de Peer Y."/>
            <person name="Wheeler G."/>
            <person name="Dacks J.B."/>
            <person name="Delwiche C.F."/>
            <person name="Dyhrman S.T."/>
            <person name="Glockner G."/>
            <person name="John U."/>
            <person name="Richards T."/>
            <person name="Worden A.Z."/>
            <person name="Zhang X."/>
            <person name="Grigoriev I.V."/>
            <person name="Allen A.E."/>
            <person name="Bidle K."/>
            <person name="Borodovsky M."/>
            <person name="Bowler C."/>
            <person name="Brownlee C."/>
            <person name="Cock J.M."/>
            <person name="Elias M."/>
            <person name="Gladyshev V.N."/>
            <person name="Groth M."/>
            <person name="Guda C."/>
            <person name="Hadaegh A."/>
            <person name="Iglesias-Rodriguez M.D."/>
            <person name="Jenkins J."/>
            <person name="Jones B.M."/>
            <person name="Lawson T."/>
            <person name="Leese F."/>
            <person name="Lindquist E."/>
            <person name="Lobanov A."/>
            <person name="Lomsadze A."/>
            <person name="Malik S.B."/>
            <person name="Marsh M.E."/>
            <person name="Mackinder L."/>
            <person name="Mock T."/>
            <person name="Mueller-Roeber B."/>
            <person name="Pagarete A."/>
            <person name="Parker M."/>
            <person name="Probert I."/>
            <person name="Quesneville H."/>
            <person name="Raines C."/>
            <person name="Rensing S.A."/>
            <person name="Riano-Pachon D.M."/>
            <person name="Richier S."/>
            <person name="Rokitta S."/>
            <person name="Shiraiwa Y."/>
            <person name="Soanes D.M."/>
            <person name="van der Giezen M."/>
            <person name="Wahlund T.M."/>
            <person name="Williams B."/>
            <person name="Wilson W."/>
            <person name="Wolfe G."/>
            <person name="Wurch L.L."/>
        </authorList>
    </citation>
    <scope>NUCLEOTIDE SEQUENCE</scope>
</reference>
<dbReference type="RefSeq" id="XP_005772202.1">
    <property type="nucleotide sequence ID" value="XM_005772145.1"/>
</dbReference>
<feature type="transmembrane region" description="Helical" evidence="1">
    <location>
        <begin position="103"/>
        <end position="121"/>
    </location>
</feature>
<dbReference type="HOGENOM" id="CLU_128738_4_0_1"/>
<dbReference type="AlphaFoldDB" id="A0A0D3J8D8"/>
<evidence type="ECO:0000313" key="3">
    <source>
        <dbReference type="EnsemblProtists" id="EOD19773"/>
    </source>
</evidence>
<proteinExistence type="predicted"/>
<keyword evidence="1" id="KW-0812">Transmembrane</keyword>
<evidence type="ECO:0000256" key="2">
    <source>
        <dbReference type="SAM" id="SignalP"/>
    </source>
</evidence>
<dbReference type="KEGG" id="ehx:EMIHUDRAFT_242615"/>
<feature type="signal peptide" evidence="2">
    <location>
        <begin position="1"/>
        <end position="25"/>
    </location>
</feature>
<feature type="transmembrane region" description="Helical" evidence="1">
    <location>
        <begin position="41"/>
        <end position="58"/>
    </location>
</feature>
<keyword evidence="1" id="KW-0472">Membrane</keyword>
<name>A0A0D3J8D8_EMIH1</name>
<dbReference type="GeneID" id="17265319"/>
<evidence type="ECO:0000313" key="4">
    <source>
        <dbReference type="Proteomes" id="UP000013827"/>
    </source>
</evidence>
<keyword evidence="2" id="KW-0732">Signal</keyword>
<reference evidence="3" key="2">
    <citation type="submission" date="2024-10" db="UniProtKB">
        <authorList>
            <consortium name="EnsemblProtists"/>
        </authorList>
    </citation>
    <scope>IDENTIFICATION</scope>
</reference>
<keyword evidence="4" id="KW-1185">Reference proteome</keyword>
<accession>A0A0D3J8D8</accession>
<keyword evidence="1" id="KW-1133">Transmembrane helix</keyword>
<sequence>MTNAPPNFALVVAVSALHALGGALCANELCSHRLCDAWRLFSRVCLVGFMLGAASLRMNRKLVEKLLVPIVPPPLPPRLCVYASGTMDVTSAMLLALPGGERYGGALVLTMLVCVFPANLYHAFSRKAHAATGIGPPAVYWRLPIQFLFLAWARWHVT</sequence>
<evidence type="ECO:0000256" key="1">
    <source>
        <dbReference type="SAM" id="Phobius"/>
    </source>
</evidence>
<dbReference type="PANTHER" id="PTHR36974:SF1">
    <property type="entry name" value="DOXX FAMILY MEMBRANE PROTEIN"/>
    <property type="match status" value="1"/>
</dbReference>
<protein>
    <submittedName>
        <fullName evidence="3">Uncharacterized protein</fullName>
    </submittedName>
</protein>
<dbReference type="PaxDb" id="2903-EOD19773"/>
<dbReference type="EnsemblProtists" id="EOD19773">
    <property type="protein sequence ID" value="EOD19773"/>
    <property type="gene ID" value="EMIHUDRAFT_242615"/>
</dbReference>
<organism evidence="3 4">
    <name type="scientific">Emiliania huxleyi (strain CCMP1516)</name>
    <dbReference type="NCBI Taxonomy" id="280463"/>
    <lineage>
        <taxon>Eukaryota</taxon>
        <taxon>Haptista</taxon>
        <taxon>Haptophyta</taxon>
        <taxon>Prymnesiophyceae</taxon>
        <taxon>Isochrysidales</taxon>
        <taxon>Noelaerhabdaceae</taxon>
        <taxon>Emiliania</taxon>
    </lineage>
</organism>
<dbReference type="Proteomes" id="UP000013827">
    <property type="component" value="Unassembled WGS sequence"/>
</dbReference>
<feature type="chain" id="PRO_5044239337" evidence="2">
    <location>
        <begin position="26"/>
        <end position="158"/>
    </location>
</feature>
<dbReference type="PANTHER" id="PTHR36974">
    <property type="entry name" value="MEMBRANE PROTEIN-RELATED"/>
    <property type="match status" value="1"/>
</dbReference>